<dbReference type="SMART" id="SM01086">
    <property type="entry name" value="ClpB_D2-small"/>
    <property type="match status" value="1"/>
</dbReference>
<dbReference type="InterPro" id="IPR027417">
    <property type="entry name" value="P-loop_NTPase"/>
</dbReference>
<gene>
    <name evidence="11 12" type="primary">clpB</name>
    <name evidence="12" type="ORF">LAS9267_01713</name>
</gene>
<evidence type="ECO:0000313" key="13">
    <source>
        <dbReference type="Proteomes" id="UP000239650"/>
    </source>
</evidence>
<dbReference type="SUPFAM" id="SSF81923">
    <property type="entry name" value="Double Clp-N motif"/>
    <property type="match status" value="1"/>
</dbReference>
<evidence type="ECO:0000256" key="7">
    <source>
        <dbReference type="ARBA" id="ARBA00023186"/>
    </source>
</evidence>
<evidence type="ECO:0000256" key="5">
    <source>
        <dbReference type="ARBA" id="ARBA00022840"/>
    </source>
</evidence>
<dbReference type="InterPro" id="IPR017730">
    <property type="entry name" value="Chaperonin_ClpB"/>
</dbReference>
<dbReference type="Pfam" id="PF02861">
    <property type="entry name" value="Clp_N"/>
    <property type="match status" value="1"/>
</dbReference>
<evidence type="ECO:0000256" key="2">
    <source>
        <dbReference type="ARBA" id="ARBA00008675"/>
    </source>
</evidence>
<dbReference type="Pfam" id="PF07724">
    <property type="entry name" value="AAA_2"/>
    <property type="match status" value="1"/>
</dbReference>
<reference evidence="12 13" key="1">
    <citation type="submission" date="2018-02" db="EMBL/GenBank/DDBJ databases">
        <authorList>
            <person name="Rodrigo-Torres L."/>
            <person name="Arahal R. D."/>
            <person name="Lucena T."/>
        </authorList>
    </citation>
    <scope>NUCLEOTIDE SEQUENCE [LARGE SCALE GENOMIC DNA]</scope>
    <source>
        <strain evidence="12 13">CECT 9267</strain>
    </source>
</reference>
<dbReference type="GeneID" id="57133898"/>
<dbReference type="EMBL" id="OKRC01000009">
    <property type="protein sequence ID" value="SPE22689.1"/>
    <property type="molecule type" value="Genomic_DNA"/>
</dbReference>
<dbReference type="InterPro" id="IPR036628">
    <property type="entry name" value="Clp_N_dom_sf"/>
</dbReference>
<dbReference type="Pfam" id="PF17871">
    <property type="entry name" value="AAA_lid_9"/>
    <property type="match status" value="1"/>
</dbReference>
<dbReference type="InterPro" id="IPR004176">
    <property type="entry name" value="Clp_R_N"/>
</dbReference>
<dbReference type="SUPFAM" id="SSF52540">
    <property type="entry name" value="P-loop containing nucleoside triphosphate hydrolases"/>
    <property type="match status" value="2"/>
</dbReference>
<dbReference type="PRINTS" id="PR00300">
    <property type="entry name" value="CLPPROTEASEA"/>
</dbReference>
<dbReference type="CDD" id="cd19499">
    <property type="entry name" value="RecA-like_ClpB_Hsp104-like"/>
    <property type="match status" value="1"/>
</dbReference>
<dbReference type="Proteomes" id="UP000239650">
    <property type="component" value="Unassembled WGS sequence"/>
</dbReference>
<dbReference type="InterPro" id="IPR001270">
    <property type="entry name" value="ClpA/B"/>
</dbReference>
<keyword evidence="7 10" id="KW-0143">Chaperone</keyword>
<dbReference type="InterPro" id="IPR050130">
    <property type="entry name" value="ClpA_ClpB"/>
</dbReference>
<keyword evidence="11" id="KW-0346">Stress response</keyword>
<name>A0A9N7IYH8_LATSK</name>
<protein>
    <recommendedName>
        <fullName evidence="11">Chaperone protein ClpB</fullName>
    </recommendedName>
</protein>
<dbReference type="InterPro" id="IPR041546">
    <property type="entry name" value="ClpA/ClpB_AAA_lid"/>
</dbReference>
<dbReference type="InterPro" id="IPR003959">
    <property type="entry name" value="ATPase_AAA_core"/>
</dbReference>
<dbReference type="PROSITE" id="PS51903">
    <property type="entry name" value="CLP_R"/>
    <property type="match status" value="1"/>
</dbReference>
<dbReference type="SMART" id="SM00382">
    <property type="entry name" value="AAA"/>
    <property type="match status" value="2"/>
</dbReference>
<evidence type="ECO:0000256" key="4">
    <source>
        <dbReference type="ARBA" id="ARBA00022741"/>
    </source>
</evidence>
<comment type="caution">
    <text evidence="12">The sequence shown here is derived from an EMBL/GenBank/DDBJ whole genome shotgun (WGS) entry which is preliminary data.</text>
</comment>
<evidence type="ECO:0000313" key="12">
    <source>
        <dbReference type="EMBL" id="SPE22689.1"/>
    </source>
</evidence>
<evidence type="ECO:0000256" key="10">
    <source>
        <dbReference type="RuleBase" id="RU004432"/>
    </source>
</evidence>
<dbReference type="PROSITE" id="PS00871">
    <property type="entry name" value="CLPAB_2"/>
    <property type="match status" value="1"/>
</dbReference>
<keyword evidence="11" id="KW-0963">Cytoplasm</keyword>
<dbReference type="PANTHER" id="PTHR11638">
    <property type="entry name" value="ATP-DEPENDENT CLP PROTEASE"/>
    <property type="match status" value="1"/>
</dbReference>
<dbReference type="Pfam" id="PF00004">
    <property type="entry name" value="AAA"/>
    <property type="match status" value="1"/>
</dbReference>
<dbReference type="InterPro" id="IPR019489">
    <property type="entry name" value="Clp_ATPase_C"/>
</dbReference>
<feature type="coiled-coil region" evidence="11">
    <location>
        <begin position="413"/>
        <end position="500"/>
    </location>
</feature>
<evidence type="ECO:0000256" key="3">
    <source>
        <dbReference type="ARBA" id="ARBA00022737"/>
    </source>
</evidence>
<dbReference type="GO" id="GO:0005524">
    <property type="term" value="F:ATP binding"/>
    <property type="evidence" value="ECO:0007669"/>
    <property type="project" value="UniProtKB-UniRule"/>
</dbReference>
<keyword evidence="3" id="KW-0677">Repeat</keyword>
<dbReference type="Pfam" id="PF10431">
    <property type="entry name" value="ClpB_D2-small"/>
    <property type="match status" value="1"/>
</dbReference>
<dbReference type="GO" id="GO:0005737">
    <property type="term" value="C:cytoplasm"/>
    <property type="evidence" value="ECO:0007669"/>
    <property type="project" value="UniProtKB-SubCell"/>
</dbReference>
<dbReference type="InterPro" id="IPR003593">
    <property type="entry name" value="AAA+_ATPase"/>
</dbReference>
<dbReference type="InterPro" id="IPR028299">
    <property type="entry name" value="ClpA/B_CS2"/>
</dbReference>
<organism evidence="12 13">
    <name type="scientific">Latilactobacillus sakei</name>
    <name type="common">Lactobacillus sakei</name>
    <dbReference type="NCBI Taxonomy" id="1599"/>
    <lineage>
        <taxon>Bacteria</taxon>
        <taxon>Bacillati</taxon>
        <taxon>Bacillota</taxon>
        <taxon>Bacilli</taxon>
        <taxon>Lactobacillales</taxon>
        <taxon>Lactobacillaceae</taxon>
        <taxon>Latilactobacillus</taxon>
    </lineage>
</organism>
<keyword evidence="6 11" id="KW-0175">Coiled coil</keyword>
<evidence type="ECO:0000256" key="11">
    <source>
        <dbReference type="RuleBase" id="RU362034"/>
    </source>
</evidence>
<comment type="function">
    <text evidence="8">Part of a stress-induced multi-chaperone system, it is involved in the recovery of the cell from heat-induced damage, in cooperation with DnaK, DnaJ and GrpE. Acts before DnaK, in the processing of protein aggregates. Protein binding stimulates the ATPase activity; ATP hydrolysis unfolds the denatured protein aggregates, which probably helps expose new hydrophobic binding sites on the surface of ClpB-bound aggregates, contributing to the solubilization and refolding of denatured protein aggregates by DnaK.</text>
</comment>
<dbReference type="FunFam" id="3.40.50.300:FF:000120">
    <property type="entry name" value="ATP-dependent chaperone ClpB"/>
    <property type="match status" value="1"/>
</dbReference>
<accession>A0A9N7IYH8</accession>
<evidence type="ECO:0000256" key="9">
    <source>
        <dbReference type="ARBA" id="ARBA00026057"/>
    </source>
</evidence>
<dbReference type="PROSITE" id="PS00870">
    <property type="entry name" value="CLPAB_1"/>
    <property type="match status" value="1"/>
</dbReference>
<comment type="subunit">
    <text evidence="11">Homohexamer; The oligomerization is ATP-dependent.</text>
</comment>
<dbReference type="CDD" id="cd00009">
    <property type="entry name" value="AAA"/>
    <property type="match status" value="1"/>
</dbReference>
<evidence type="ECO:0000256" key="1">
    <source>
        <dbReference type="ARBA" id="ARBA00004496"/>
    </source>
</evidence>
<dbReference type="Gene3D" id="3.40.50.300">
    <property type="entry name" value="P-loop containing nucleotide triphosphate hydrolases"/>
    <property type="match status" value="3"/>
</dbReference>
<dbReference type="NCBIfam" id="TIGR03346">
    <property type="entry name" value="chaperone_ClpB"/>
    <property type="match status" value="1"/>
</dbReference>
<comment type="subcellular location">
    <subcellularLocation>
        <location evidence="1 11">Cytoplasm</location>
    </subcellularLocation>
</comment>
<keyword evidence="4 10" id="KW-0547">Nucleotide-binding</keyword>
<dbReference type="RefSeq" id="WP_016265194.1">
    <property type="nucleotide sequence ID" value="NZ_CABFKU010000001.1"/>
</dbReference>
<comment type="similarity">
    <text evidence="2 10">Belongs to the ClpA/ClpB family.</text>
</comment>
<dbReference type="PANTHER" id="PTHR11638:SF18">
    <property type="entry name" value="HEAT SHOCK PROTEIN 104"/>
    <property type="match status" value="1"/>
</dbReference>
<dbReference type="Gene3D" id="1.10.8.60">
    <property type="match status" value="1"/>
</dbReference>
<dbReference type="AlphaFoldDB" id="A0A9N7IYH8"/>
<dbReference type="FunFam" id="3.40.50.300:FF:000010">
    <property type="entry name" value="Chaperone clpB 1, putative"/>
    <property type="match status" value="1"/>
</dbReference>
<dbReference type="GO" id="GO:0016887">
    <property type="term" value="F:ATP hydrolysis activity"/>
    <property type="evidence" value="ECO:0007669"/>
    <property type="project" value="InterPro"/>
</dbReference>
<proteinExistence type="inferred from homology"/>
<dbReference type="FunFam" id="3.40.50.300:FF:000025">
    <property type="entry name" value="ATP-dependent Clp protease subunit"/>
    <property type="match status" value="1"/>
</dbReference>
<evidence type="ECO:0000256" key="6">
    <source>
        <dbReference type="ARBA" id="ARBA00023054"/>
    </source>
</evidence>
<dbReference type="Gene3D" id="1.10.1780.10">
    <property type="entry name" value="Clp, N-terminal domain"/>
    <property type="match status" value="1"/>
</dbReference>
<keyword evidence="5 10" id="KW-0067">ATP-binding</keyword>
<evidence type="ECO:0000256" key="8">
    <source>
        <dbReference type="ARBA" id="ARBA00025613"/>
    </source>
</evidence>
<dbReference type="GO" id="GO:0034605">
    <property type="term" value="P:cellular response to heat"/>
    <property type="evidence" value="ECO:0007669"/>
    <property type="project" value="TreeGrafter"/>
</dbReference>
<comment type="subunit">
    <text evidence="9">Homohexamer. The oligomerization is ATP-dependent.</text>
</comment>
<sequence length="864" mass="96956">MNPEQMTQAVQDAIAEAQNIAKTRHQTEIDVPHLFKYLIQPQQLGRQIYQEAGIDLTALESEIDREIDTIPTVEGQTNYGQNISQNLYQVLNAAQTYMQEFQDEFLSTETVILGLMKSKYNPLVQFLQKNNVTTKQLKDIITKLRGGERVTSKNQEDNYQALEKYGTDLVKAVREGKMDPVIGRDEEIRNVIRILSRKTKNNPVLIGEPGVGKTAIVEGLAQRIVRKDVPDNLKDKTIVSLDMGSLIAGAKYRGEFEERLKAVLKEVKKSEGRILVFIDEIHTIVGAGKTEGSMDAGNLLKPMLARGELHMIGATTLDEYRQNIEKDKALERRFQKVLIQEPTVEDTISILRGLKERFEIFHGVRIHDNALVAAATLSNRYITDRFLPDKAIDLVDEASANINVEMNSQPTELDQATRQLMQLEIEEAALKNETDAASQKRLAETQKQLADLRETTNSLKMRWETEKADLNKINDKKEELDQAKRQLEDAQSNYDLETAAKLQHATIPQLEQDLADLEKAEKPEDWMVQESVTENEIATVVSSQTGIPVAKLVAGDRQKLLQLADHLHERVIGQDQAVDAVTDAVLRARAGLQDPNRPLGSFLFLGPTGVGKTELAKALAEDLFDSERHMVRIDMSEYMEKYSVSRLVGAAPGYVGYEEGGQLTEAVRRNPYTIVLLDEIEKAHPDVFNILLQVLDDGRLTDSQGRTIDFKNTIIIMTSNLGSEILLDGVDDQGQISKEAANSVQALIQTKFKPEFLNRIDDTIMFTPLSLQDVEQIVVKMLADLSHRLADQEITLTISEDAKLWVAKEGYDPAFGARPLRRYITNRIETPLAKEIIAGNVLPNTTVEIGLKDDQLVFENKATD</sequence>
<dbReference type="InterPro" id="IPR018368">
    <property type="entry name" value="ClpA/B_CS1"/>
</dbReference>
<dbReference type="GO" id="GO:0042026">
    <property type="term" value="P:protein refolding"/>
    <property type="evidence" value="ECO:0007669"/>
    <property type="project" value="UniProtKB-UniRule"/>
</dbReference>